<evidence type="ECO:0000256" key="1">
    <source>
        <dbReference type="SAM" id="Phobius"/>
    </source>
</evidence>
<feature type="transmembrane region" description="Helical" evidence="1">
    <location>
        <begin position="91"/>
        <end position="108"/>
    </location>
</feature>
<evidence type="ECO:0008006" key="4">
    <source>
        <dbReference type="Google" id="ProtNLM"/>
    </source>
</evidence>
<feature type="transmembrane region" description="Helical" evidence="1">
    <location>
        <begin position="113"/>
        <end position="132"/>
    </location>
</feature>
<reference evidence="2" key="1">
    <citation type="submission" date="2023-06" db="EMBL/GenBank/DDBJ databases">
        <title>Male Hemibagrus guttatus genome.</title>
        <authorList>
            <person name="Bian C."/>
        </authorList>
    </citation>
    <scope>NUCLEOTIDE SEQUENCE</scope>
    <source>
        <strain evidence="2">Male_cb2023</strain>
        <tissue evidence="2">Muscle</tissue>
    </source>
</reference>
<protein>
    <recommendedName>
        <fullName evidence="4">Transmembrane protein</fullName>
    </recommendedName>
</protein>
<dbReference type="EMBL" id="JAUCMX010000004">
    <property type="protein sequence ID" value="KAK3548171.1"/>
    <property type="molecule type" value="Genomic_DNA"/>
</dbReference>
<keyword evidence="1" id="KW-0812">Transmembrane</keyword>
<organism evidence="2 3">
    <name type="scientific">Hemibagrus guttatus</name>
    <dbReference type="NCBI Taxonomy" id="175788"/>
    <lineage>
        <taxon>Eukaryota</taxon>
        <taxon>Metazoa</taxon>
        <taxon>Chordata</taxon>
        <taxon>Craniata</taxon>
        <taxon>Vertebrata</taxon>
        <taxon>Euteleostomi</taxon>
        <taxon>Actinopterygii</taxon>
        <taxon>Neopterygii</taxon>
        <taxon>Teleostei</taxon>
        <taxon>Ostariophysi</taxon>
        <taxon>Siluriformes</taxon>
        <taxon>Bagridae</taxon>
        <taxon>Hemibagrus</taxon>
    </lineage>
</organism>
<name>A0AAE0R8U0_9TELE</name>
<dbReference type="Proteomes" id="UP001274896">
    <property type="component" value="Unassembled WGS sequence"/>
</dbReference>
<sequence length="133" mass="15335">MQCRMERSVYKMDLCLMERFCDRSAIRCVVCRCFGVFWCVLACVEAVKCLHSFMETTMDLLFTSQSQTEISVCVCVCVCAEPLRLFSPTKTFIIIIFIIIIIIIIIIFNIIIIVVIIIIIIIIFIIIIILIID</sequence>
<proteinExistence type="predicted"/>
<comment type="caution">
    <text evidence="2">The sequence shown here is derived from an EMBL/GenBank/DDBJ whole genome shotgun (WGS) entry which is preliminary data.</text>
</comment>
<gene>
    <name evidence="2" type="ORF">QTP70_005205</name>
</gene>
<keyword evidence="1" id="KW-0472">Membrane</keyword>
<keyword evidence="1" id="KW-1133">Transmembrane helix</keyword>
<evidence type="ECO:0000313" key="2">
    <source>
        <dbReference type="EMBL" id="KAK3548171.1"/>
    </source>
</evidence>
<evidence type="ECO:0000313" key="3">
    <source>
        <dbReference type="Proteomes" id="UP001274896"/>
    </source>
</evidence>
<dbReference type="AlphaFoldDB" id="A0AAE0R8U0"/>
<accession>A0AAE0R8U0</accession>
<keyword evidence="3" id="KW-1185">Reference proteome</keyword>